<dbReference type="AlphaFoldDB" id="A0A8G2MNT6"/>
<name>A0A8G2MNT6_RHILV</name>
<dbReference type="GeneID" id="303212229"/>
<proteinExistence type="predicted"/>
<organism evidence="1 2">
    <name type="scientific">Rhizobium leguminosarum bv. viciae</name>
    <dbReference type="NCBI Taxonomy" id="387"/>
    <lineage>
        <taxon>Bacteria</taxon>
        <taxon>Pseudomonadati</taxon>
        <taxon>Pseudomonadota</taxon>
        <taxon>Alphaproteobacteria</taxon>
        <taxon>Hyphomicrobiales</taxon>
        <taxon>Rhizobiaceae</taxon>
        <taxon>Rhizobium/Agrobacterium group</taxon>
        <taxon>Rhizobium</taxon>
    </lineage>
</organism>
<dbReference type="EMBL" id="SJLU01000010">
    <property type="protein sequence ID" value="TBX90591.1"/>
    <property type="molecule type" value="Genomic_DNA"/>
</dbReference>
<dbReference type="RefSeq" id="WP_028741863.1">
    <property type="nucleotide sequence ID" value="NZ_SJLU01000010.1"/>
</dbReference>
<gene>
    <name evidence="1" type="ORF">E0H31_20255</name>
</gene>
<protein>
    <submittedName>
        <fullName evidence="1">Uncharacterized protein</fullName>
    </submittedName>
</protein>
<accession>A0A8G2MNT6</accession>
<comment type="caution">
    <text evidence="1">The sequence shown here is derived from an EMBL/GenBank/DDBJ whole genome shotgun (WGS) entry which is preliminary data.</text>
</comment>
<evidence type="ECO:0000313" key="1">
    <source>
        <dbReference type="EMBL" id="TBX90591.1"/>
    </source>
</evidence>
<sequence>MVDVFNLSDMAKRGLLRHEHRSIWRMFPMFREITGATYQAQEIGTLRDGVSPVLQRHFKSPADLLVFAL</sequence>
<evidence type="ECO:0000313" key="2">
    <source>
        <dbReference type="Proteomes" id="UP000291866"/>
    </source>
</evidence>
<reference evidence="1 2" key="1">
    <citation type="submission" date="2019-02" db="EMBL/GenBank/DDBJ databases">
        <title>The competitiveness to form nodules shapes the capacities of Rhizobium leguminosarum sv viciae communities to promote symbiosis with specific hosts.</title>
        <authorList>
            <person name="Boivin S."/>
            <person name="Lepetit M."/>
        </authorList>
    </citation>
    <scope>NUCLEOTIDE SEQUENCE [LARGE SCALE GENOMIC DNA]</scope>
    <source>
        <strain evidence="1 2">SPF4F3</strain>
    </source>
</reference>
<dbReference type="Proteomes" id="UP000291866">
    <property type="component" value="Unassembled WGS sequence"/>
</dbReference>